<keyword evidence="3" id="KW-1185">Reference proteome</keyword>
<proteinExistence type="predicted"/>
<dbReference type="EMBL" id="JADRCR010000002">
    <property type="protein sequence ID" value="MBK5143382.1"/>
    <property type="molecule type" value="Genomic_DNA"/>
</dbReference>
<comment type="caution">
    <text evidence="2">The sequence shown here is derived from an EMBL/GenBank/DDBJ whole genome shotgun (WGS) entry which is preliminary data.</text>
</comment>
<protein>
    <recommendedName>
        <fullName evidence="1">Cyanophage baseplate Pam3 plug gp18 domain-containing protein</fullName>
    </recommendedName>
</protein>
<gene>
    <name evidence="2" type="ORF">I2494_06560</name>
</gene>
<reference evidence="2 3" key="1">
    <citation type="submission" date="2020-11" db="EMBL/GenBank/DDBJ databases">
        <title>Insectihabitans protaetiae gen. nov. sp. nov. and Insectihabitans allomyrinae sp. nov., isolated from larvae of Protaetia brevitarsis seulensis and Allomyrina dichotoma, respectively.</title>
        <authorList>
            <person name="Lee S.D."/>
            <person name="Byeon Y.-S."/>
            <person name="Kim S.-M."/>
            <person name="Yang H.L."/>
            <person name="Kim I.S."/>
        </authorList>
    </citation>
    <scope>NUCLEOTIDE SEQUENCE [LARGE SCALE GENOMIC DNA]</scope>
    <source>
        <strain evidence="2 3">BWR-B9</strain>
    </source>
</reference>
<dbReference type="InterPro" id="IPR054252">
    <property type="entry name" value="Pam3_gp18"/>
</dbReference>
<evidence type="ECO:0000313" key="3">
    <source>
        <dbReference type="Proteomes" id="UP001296921"/>
    </source>
</evidence>
<dbReference type="RefSeq" id="WP_218466287.1">
    <property type="nucleotide sequence ID" value="NZ_JADRCR010000002.1"/>
</dbReference>
<organism evidence="2 3">
    <name type="scientific">Limnobaculum allomyrinae</name>
    <dbReference type="NCBI Taxonomy" id="2791986"/>
    <lineage>
        <taxon>Bacteria</taxon>
        <taxon>Pseudomonadati</taxon>
        <taxon>Pseudomonadota</taxon>
        <taxon>Gammaproteobacteria</taxon>
        <taxon>Enterobacterales</taxon>
        <taxon>Budviciaceae</taxon>
        <taxon>Limnobaculum</taxon>
    </lineage>
</organism>
<dbReference type="Pfam" id="PF22479">
    <property type="entry name" value="Pam3_gp18"/>
    <property type="match status" value="1"/>
</dbReference>
<feature type="domain" description="Cyanophage baseplate Pam3 plug gp18" evidence="1">
    <location>
        <begin position="5"/>
        <end position="103"/>
    </location>
</feature>
<name>A0ABS1IP85_9GAMM</name>
<dbReference type="Proteomes" id="UP001296921">
    <property type="component" value="Unassembled WGS sequence"/>
</dbReference>
<evidence type="ECO:0000259" key="1">
    <source>
        <dbReference type="Pfam" id="PF22479"/>
    </source>
</evidence>
<accession>A0ABS1IP85</accession>
<sequence length="106" mass="12302">MAKYIKVPLIAGLADQRLDVILDSETFSLRVYWNEYSGYWSLNIDQRNRDVIFSGIKLVKNTPLLSRYNIKSPAGDFVFYDNNSGKSRPDFESLGNDHILIYRSYN</sequence>
<evidence type="ECO:0000313" key="2">
    <source>
        <dbReference type="EMBL" id="MBK5143382.1"/>
    </source>
</evidence>